<dbReference type="EMBL" id="MH479910">
    <property type="protein sequence ID" value="AXH45515.1"/>
    <property type="molecule type" value="Genomic_DNA"/>
</dbReference>
<sequence>MMITADHVQALYEAGEGAQLWRHPDGSVRVLHSAPREGIYLMPFDKAWFAQWSGDWNAAAHQLNTITEQEPRDG</sequence>
<evidence type="ECO:0000313" key="1">
    <source>
        <dbReference type="EMBL" id="AXH45515.1"/>
    </source>
</evidence>
<protein>
    <submittedName>
        <fullName evidence="1">Uncharacterized protein</fullName>
    </submittedName>
</protein>
<evidence type="ECO:0000313" key="2">
    <source>
        <dbReference type="Proteomes" id="UP000259123"/>
    </source>
</evidence>
<gene>
    <name evidence="1" type="primary">36</name>
    <name evidence="1" type="ORF">SEA_DANYALL_36</name>
</gene>
<keyword evidence="2" id="KW-1185">Reference proteome</keyword>
<dbReference type="KEGG" id="vg:65114297"/>
<dbReference type="Proteomes" id="UP000259123">
    <property type="component" value="Segment"/>
</dbReference>
<accession>A0A345KR63</accession>
<name>A0A345KR63_9CAUD</name>
<organism evidence="1 2">
    <name type="scientific">Gordonia phage Danyall</name>
    <dbReference type="NCBI Taxonomy" id="2250390"/>
    <lineage>
        <taxon>Viruses</taxon>
        <taxon>Duplodnaviria</taxon>
        <taxon>Heunggongvirae</taxon>
        <taxon>Uroviricota</taxon>
        <taxon>Caudoviricetes</taxon>
        <taxon>Stackebrandtviridae</taxon>
        <taxon>Frickvirinae</taxon>
        <taxon>Wizardvirus</taxon>
        <taxon>Wizardvirus danyall</taxon>
    </lineage>
</organism>
<proteinExistence type="predicted"/>
<dbReference type="GeneID" id="65114297"/>
<reference evidence="1 2" key="1">
    <citation type="submission" date="2018-06" db="EMBL/GenBank/DDBJ databases">
        <authorList>
            <person name="Brown M.E."/>
            <person name="Griffith B.C."/>
            <person name="Chatowsky O.R."/>
            <person name="Delesalle V.A."/>
            <person name="Garlena R.A."/>
            <person name="Russell D.A."/>
            <person name="Pope W.H."/>
            <person name="Jacobs-Sera D."/>
            <person name="Hatfull G.F."/>
        </authorList>
    </citation>
    <scope>NUCLEOTIDE SEQUENCE [LARGE SCALE GENOMIC DNA]</scope>
</reference>
<dbReference type="RefSeq" id="YP_010096641.1">
    <property type="nucleotide sequence ID" value="NC_055751.1"/>
</dbReference>